<organism evidence="2 3">
    <name type="scientific">Gigaspora margarita</name>
    <dbReference type="NCBI Taxonomy" id="4874"/>
    <lineage>
        <taxon>Eukaryota</taxon>
        <taxon>Fungi</taxon>
        <taxon>Fungi incertae sedis</taxon>
        <taxon>Mucoromycota</taxon>
        <taxon>Glomeromycotina</taxon>
        <taxon>Glomeromycetes</taxon>
        <taxon>Diversisporales</taxon>
        <taxon>Gigasporaceae</taxon>
        <taxon>Gigaspora</taxon>
    </lineage>
</organism>
<dbReference type="EMBL" id="WTPW01000556">
    <property type="protein sequence ID" value="KAF0500218.1"/>
    <property type="molecule type" value="Genomic_DNA"/>
</dbReference>
<feature type="compositionally biased region" description="Low complexity" evidence="1">
    <location>
        <begin position="136"/>
        <end position="156"/>
    </location>
</feature>
<dbReference type="Proteomes" id="UP000439903">
    <property type="component" value="Unassembled WGS sequence"/>
</dbReference>
<feature type="region of interest" description="Disordered" evidence="1">
    <location>
        <begin position="135"/>
        <end position="156"/>
    </location>
</feature>
<accession>A0A8H4AIL6</accession>
<name>A0A8H4AIL6_GIGMA</name>
<dbReference type="AlphaFoldDB" id="A0A8H4AIL6"/>
<gene>
    <name evidence="2" type="ORF">F8M41_020345</name>
</gene>
<reference evidence="2 3" key="1">
    <citation type="journal article" date="2019" name="Environ. Microbiol.">
        <title>At the nexus of three kingdoms: the genome of the mycorrhizal fungus Gigaspora margarita provides insights into plant, endobacterial and fungal interactions.</title>
        <authorList>
            <person name="Venice F."/>
            <person name="Ghignone S."/>
            <person name="Salvioli di Fossalunga A."/>
            <person name="Amselem J."/>
            <person name="Novero M."/>
            <person name="Xianan X."/>
            <person name="Sedzielewska Toro K."/>
            <person name="Morin E."/>
            <person name="Lipzen A."/>
            <person name="Grigoriev I.V."/>
            <person name="Henrissat B."/>
            <person name="Martin F.M."/>
            <person name="Bonfante P."/>
        </authorList>
    </citation>
    <scope>NUCLEOTIDE SEQUENCE [LARGE SCALE GENOMIC DNA]</scope>
    <source>
        <strain evidence="2 3">BEG34</strain>
    </source>
</reference>
<keyword evidence="3" id="KW-1185">Reference proteome</keyword>
<evidence type="ECO:0000256" key="1">
    <source>
        <dbReference type="SAM" id="MobiDB-lite"/>
    </source>
</evidence>
<evidence type="ECO:0000313" key="3">
    <source>
        <dbReference type="Proteomes" id="UP000439903"/>
    </source>
</evidence>
<dbReference type="PROSITE" id="PS51257">
    <property type="entry name" value="PROKAR_LIPOPROTEIN"/>
    <property type="match status" value="1"/>
</dbReference>
<comment type="caution">
    <text evidence="2">The sequence shown here is derived from an EMBL/GenBank/DDBJ whole genome shotgun (WGS) entry which is preliminary data.</text>
</comment>
<sequence length="171" mass="19161">MAKVSKNIVYFVLIIHVLLTTALLAHALGGCNLKILLANSSKHELGKRNYTFDLLHFNKGQEILLPANCPRHIRASPLLETLHVVETHTHGLSIDNILHRFDLLEHNQIDVPYCPDNSPEIYSYCIPHRIEDIVHPSDPSTSDPSTSNSSTSNPYTSQVSIDAQVFQNFLI</sequence>
<protein>
    <submittedName>
        <fullName evidence="2">Uncharacterized protein</fullName>
    </submittedName>
</protein>
<proteinExistence type="predicted"/>
<evidence type="ECO:0000313" key="2">
    <source>
        <dbReference type="EMBL" id="KAF0500218.1"/>
    </source>
</evidence>